<dbReference type="Pfam" id="PF07690">
    <property type="entry name" value="MFS_1"/>
    <property type="match status" value="1"/>
</dbReference>
<evidence type="ECO:0000259" key="7">
    <source>
        <dbReference type="PROSITE" id="PS50850"/>
    </source>
</evidence>
<dbReference type="EMBL" id="RIAX01000002">
    <property type="protein sequence ID" value="RNF40420.1"/>
    <property type="molecule type" value="Genomic_DNA"/>
</dbReference>
<feature type="transmembrane region" description="Helical" evidence="6">
    <location>
        <begin position="9"/>
        <end position="28"/>
    </location>
</feature>
<dbReference type="OrthoDB" id="9797740at2"/>
<dbReference type="Proteomes" id="UP000275473">
    <property type="component" value="Unassembled WGS sequence"/>
</dbReference>
<dbReference type="RefSeq" id="WP_123164121.1">
    <property type="nucleotide sequence ID" value="NZ_RIAX01000002.1"/>
</dbReference>
<gene>
    <name evidence="8" type="ORF">EEX84_03055</name>
</gene>
<protein>
    <submittedName>
        <fullName evidence="8">MFS transporter</fullName>
    </submittedName>
</protein>
<dbReference type="InterPro" id="IPR011701">
    <property type="entry name" value="MFS"/>
</dbReference>
<feature type="transmembrane region" description="Helical" evidence="6">
    <location>
        <begin position="366"/>
        <end position="387"/>
    </location>
</feature>
<feature type="transmembrane region" description="Helical" evidence="6">
    <location>
        <begin position="80"/>
        <end position="97"/>
    </location>
</feature>
<keyword evidence="4 6" id="KW-1133">Transmembrane helix</keyword>
<sequence length="393" mass="42446">MTAQQTKTALGLMVVAIFFVSINLRPAISSIGPVLDVIRADLSLTNSQVSLLTAVPVFCMGLFAPFAVVFNRQFGAQRSVAMLLVVIGAFTLLRGLVPTFPLLFASSFFIGLAIAIISPLLSAMIKQNFPMRTPALIGVYSFGMGLGAALSAGLTGVIYTVADWPVALASWGLLSILGLFFWFRVKQPSHDTESQTRMGKQAPSRLPWKNKRAWYMLLFFGFQSSLFFSLLTWLAPIAIDQGMSVLAAGAVLTVMTGVQLVVNVTLPTVLSKYPNRLLWIWVALAVCTGGILLLMAGTATATWLAAGCFGITLGSLFPLALLMPLDENETADDVNSWTAMIQTGGYIISGTMPFAIGFFYDRFGTHMITLILLLIFTALLALFTVLLSNKESK</sequence>
<dbReference type="SUPFAM" id="SSF103473">
    <property type="entry name" value="MFS general substrate transporter"/>
    <property type="match status" value="1"/>
</dbReference>
<feature type="transmembrane region" description="Helical" evidence="6">
    <location>
        <begin position="48"/>
        <end position="68"/>
    </location>
</feature>
<evidence type="ECO:0000256" key="1">
    <source>
        <dbReference type="ARBA" id="ARBA00004651"/>
    </source>
</evidence>
<evidence type="ECO:0000256" key="2">
    <source>
        <dbReference type="ARBA" id="ARBA00022448"/>
    </source>
</evidence>
<feature type="transmembrane region" description="Helical" evidence="6">
    <location>
        <begin position="337"/>
        <end position="360"/>
    </location>
</feature>
<keyword evidence="3 6" id="KW-0812">Transmembrane</keyword>
<evidence type="ECO:0000256" key="3">
    <source>
        <dbReference type="ARBA" id="ARBA00022692"/>
    </source>
</evidence>
<dbReference type="Gene3D" id="1.20.1250.20">
    <property type="entry name" value="MFS general substrate transporter like domains"/>
    <property type="match status" value="1"/>
</dbReference>
<evidence type="ECO:0000256" key="6">
    <source>
        <dbReference type="SAM" id="Phobius"/>
    </source>
</evidence>
<dbReference type="PROSITE" id="PS50850">
    <property type="entry name" value="MFS"/>
    <property type="match status" value="1"/>
</dbReference>
<feature type="transmembrane region" description="Helical" evidence="6">
    <location>
        <begin position="137"/>
        <end position="158"/>
    </location>
</feature>
<feature type="transmembrane region" description="Helical" evidence="6">
    <location>
        <begin position="278"/>
        <end position="297"/>
    </location>
</feature>
<dbReference type="InterPro" id="IPR020846">
    <property type="entry name" value="MFS_dom"/>
</dbReference>
<evidence type="ECO:0000313" key="9">
    <source>
        <dbReference type="Proteomes" id="UP000275473"/>
    </source>
</evidence>
<dbReference type="PANTHER" id="PTHR23523">
    <property type="match status" value="1"/>
</dbReference>
<feature type="transmembrane region" description="Helical" evidence="6">
    <location>
        <begin position="303"/>
        <end position="325"/>
    </location>
</feature>
<comment type="caution">
    <text evidence="8">The sequence shown here is derived from an EMBL/GenBank/DDBJ whole genome shotgun (WGS) entry which is preliminary data.</text>
</comment>
<keyword evidence="2" id="KW-0813">Transport</keyword>
<dbReference type="InterPro" id="IPR036259">
    <property type="entry name" value="MFS_trans_sf"/>
</dbReference>
<proteinExistence type="predicted"/>
<evidence type="ECO:0000313" key="8">
    <source>
        <dbReference type="EMBL" id="RNF40420.1"/>
    </source>
</evidence>
<reference evidence="8 9" key="1">
    <citation type="journal article" date="2018" name="Int. J. Syst. Evol. Microbiol.">
        <title>Planococcus salinus sp. nov., a moderately halophilic bacterium isolated from a saline-alkali soil.</title>
        <authorList>
            <person name="Gan L."/>
        </authorList>
    </citation>
    <scope>NUCLEOTIDE SEQUENCE [LARGE SCALE GENOMIC DNA]</scope>
    <source>
        <strain evidence="8 9">LCB217</strain>
    </source>
</reference>
<feature type="domain" description="Major facilitator superfamily (MFS) profile" evidence="7">
    <location>
        <begin position="9"/>
        <end position="392"/>
    </location>
</feature>
<feature type="transmembrane region" description="Helical" evidence="6">
    <location>
        <begin position="164"/>
        <end position="183"/>
    </location>
</feature>
<name>A0A3M8PB16_9BACL</name>
<dbReference type="GO" id="GO:0005886">
    <property type="term" value="C:plasma membrane"/>
    <property type="evidence" value="ECO:0007669"/>
    <property type="project" value="UniProtKB-SubCell"/>
</dbReference>
<dbReference type="PANTHER" id="PTHR23523:SF2">
    <property type="entry name" value="2-NITROIMIDAZOLE TRANSPORTER"/>
    <property type="match status" value="1"/>
</dbReference>
<accession>A0A3M8PB16</accession>
<comment type="subcellular location">
    <subcellularLocation>
        <location evidence="1">Cell membrane</location>
        <topology evidence="1">Multi-pass membrane protein</topology>
    </subcellularLocation>
</comment>
<keyword evidence="5 6" id="KW-0472">Membrane</keyword>
<evidence type="ECO:0000256" key="5">
    <source>
        <dbReference type="ARBA" id="ARBA00023136"/>
    </source>
</evidence>
<feature type="transmembrane region" description="Helical" evidence="6">
    <location>
        <begin position="214"/>
        <end position="239"/>
    </location>
</feature>
<keyword evidence="9" id="KW-1185">Reference proteome</keyword>
<feature type="transmembrane region" description="Helical" evidence="6">
    <location>
        <begin position="103"/>
        <end position="125"/>
    </location>
</feature>
<dbReference type="InterPro" id="IPR052524">
    <property type="entry name" value="MFS_Cyanate_Porter"/>
</dbReference>
<dbReference type="AlphaFoldDB" id="A0A3M8PB16"/>
<organism evidence="8 9">
    <name type="scientific">Planococcus salinus</name>
    <dbReference type="NCBI Taxonomy" id="1848460"/>
    <lineage>
        <taxon>Bacteria</taxon>
        <taxon>Bacillati</taxon>
        <taxon>Bacillota</taxon>
        <taxon>Bacilli</taxon>
        <taxon>Bacillales</taxon>
        <taxon>Caryophanaceae</taxon>
        <taxon>Planococcus</taxon>
    </lineage>
</organism>
<dbReference type="GO" id="GO:0022857">
    <property type="term" value="F:transmembrane transporter activity"/>
    <property type="evidence" value="ECO:0007669"/>
    <property type="project" value="InterPro"/>
</dbReference>
<evidence type="ECO:0000256" key="4">
    <source>
        <dbReference type="ARBA" id="ARBA00022989"/>
    </source>
</evidence>
<feature type="transmembrane region" description="Helical" evidence="6">
    <location>
        <begin position="245"/>
        <end position="266"/>
    </location>
</feature>